<accession>A0A0E2KWZ5</accession>
<dbReference type="PATRIC" id="fig|1281200.3.peg.5034"/>
<keyword evidence="1" id="KW-1133">Transmembrane helix</keyword>
<reference evidence="3" key="1">
    <citation type="submission" date="2013-07" db="EMBL/GenBank/DDBJ databases">
        <title>The genome sequence of Escherichia coli UMEA 3162-1.</title>
        <authorList>
            <consortium name="The Broad Institute Genome Sequencing Platform"/>
            <consortium name="The Broad Institute Genome Sequencing Center for Infectious Disease"/>
            <person name="Feldgarden M."/>
            <person name="Frimodt-Moller N."/>
            <person name="Leihof R.F."/>
            <person name="Rasmussen L."/>
            <person name="Young S.K."/>
            <person name="Zeng Q."/>
            <person name="Gargeya S."/>
            <person name="Abouelleil A."/>
            <person name="Alvarado L."/>
            <person name="Berlin A.M."/>
            <person name="Chapman S.B."/>
            <person name="Gainer-Dewar J."/>
            <person name="Goldberg J."/>
            <person name="Gnerre S."/>
            <person name="Griggs A."/>
            <person name="Gujja S."/>
            <person name="Hansen M."/>
            <person name="Howarth C."/>
            <person name="Imamovic A."/>
            <person name="Larimer J."/>
            <person name="McCowan C."/>
            <person name="Murphy C."/>
            <person name="Pearson M."/>
            <person name="Poon T."/>
            <person name="Priest M."/>
            <person name="Roberts A."/>
            <person name="Saif S."/>
            <person name="Shea T."/>
            <person name="Sykes S."/>
            <person name="Wortman J."/>
            <person name="Nusbaum C."/>
            <person name="Birren B."/>
        </authorList>
    </citation>
    <scope>NUCLEOTIDE SEQUENCE [LARGE SCALE GENOMIC DNA]</scope>
    <source>
        <strain evidence="3">UMEA 3162-1</strain>
    </source>
</reference>
<protein>
    <submittedName>
        <fullName evidence="2">Uncharacterized protein</fullName>
    </submittedName>
</protein>
<proteinExistence type="predicted"/>
<gene>
    <name evidence="2" type="ORF">G925_04870</name>
</gene>
<dbReference type="AlphaFoldDB" id="A0A0E2KWZ5"/>
<dbReference type="Proteomes" id="UP000016035">
    <property type="component" value="Unassembled WGS sequence"/>
</dbReference>
<comment type="caution">
    <text evidence="2">The sequence shown here is derived from an EMBL/GenBank/DDBJ whole genome shotgun (WGS) entry which is preliminary data.</text>
</comment>
<keyword evidence="1" id="KW-0472">Membrane</keyword>
<feature type="transmembrane region" description="Helical" evidence="1">
    <location>
        <begin position="37"/>
        <end position="55"/>
    </location>
</feature>
<evidence type="ECO:0000313" key="3">
    <source>
        <dbReference type="Proteomes" id="UP000016035"/>
    </source>
</evidence>
<keyword evidence="1" id="KW-0812">Transmembrane</keyword>
<name>A0A0E2KWZ5_ECOU3</name>
<dbReference type="EMBL" id="AWBU01000045">
    <property type="protein sequence ID" value="EQX18048.1"/>
    <property type="molecule type" value="Genomic_DNA"/>
</dbReference>
<evidence type="ECO:0000313" key="2">
    <source>
        <dbReference type="EMBL" id="EQX18048.1"/>
    </source>
</evidence>
<evidence type="ECO:0000256" key="1">
    <source>
        <dbReference type="SAM" id="Phobius"/>
    </source>
</evidence>
<sequence length="64" mass="7377">MNVKNMFYGAILVSAVWAVILLSWFESSLTLSDYLRYESVILIPCLLWVAVYGLGKRYLQRTSN</sequence>
<organism evidence="2 3">
    <name type="scientific">Escherichia coli (strain UMEA 3162-1)</name>
    <dbReference type="NCBI Taxonomy" id="1281200"/>
    <lineage>
        <taxon>Bacteria</taxon>
        <taxon>Pseudomonadati</taxon>
        <taxon>Pseudomonadota</taxon>
        <taxon>Gammaproteobacteria</taxon>
        <taxon>Enterobacterales</taxon>
        <taxon>Enterobacteriaceae</taxon>
        <taxon>Escherichia</taxon>
    </lineage>
</organism>
<dbReference type="HOGENOM" id="CLU_2860993_0_0_6"/>
<feature type="transmembrane region" description="Helical" evidence="1">
    <location>
        <begin position="7"/>
        <end position="25"/>
    </location>
</feature>